<feature type="transmembrane region" description="Helical" evidence="6">
    <location>
        <begin position="98"/>
        <end position="116"/>
    </location>
</feature>
<evidence type="ECO:0000256" key="2">
    <source>
        <dbReference type="ARBA" id="ARBA00009773"/>
    </source>
</evidence>
<evidence type="ECO:0000313" key="7">
    <source>
        <dbReference type="EMBL" id="RLP73274.1"/>
    </source>
</evidence>
<dbReference type="GO" id="GO:0016020">
    <property type="term" value="C:membrane"/>
    <property type="evidence" value="ECO:0007669"/>
    <property type="project" value="UniProtKB-SubCell"/>
</dbReference>
<feature type="transmembrane region" description="Helical" evidence="6">
    <location>
        <begin position="57"/>
        <end position="78"/>
    </location>
</feature>
<dbReference type="OrthoDB" id="9799225at2"/>
<evidence type="ECO:0000256" key="1">
    <source>
        <dbReference type="ARBA" id="ARBA00004141"/>
    </source>
</evidence>
<keyword evidence="4 6" id="KW-1133">Transmembrane helix</keyword>
<name>A0A3L6ZZN9_9HYPH</name>
<reference evidence="7 8" key="1">
    <citation type="submission" date="2018-10" db="EMBL/GenBank/DDBJ databases">
        <title>Xanthobacter tagetidis genome sequencing and assembly.</title>
        <authorList>
            <person name="Maclea K.S."/>
            <person name="Goen A.E."/>
            <person name="Fatima S.A."/>
        </authorList>
    </citation>
    <scope>NUCLEOTIDE SEQUENCE [LARGE SCALE GENOMIC DNA]</scope>
    <source>
        <strain evidence="7 8">ATCC 700314</strain>
    </source>
</reference>
<comment type="similarity">
    <text evidence="2">Belongs to the autoinducer-2 exporter (AI-2E) (TC 2.A.86) family.</text>
</comment>
<organism evidence="7 8">
    <name type="scientific">Xanthobacter tagetidis</name>
    <dbReference type="NCBI Taxonomy" id="60216"/>
    <lineage>
        <taxon>Bacteria</taxon>
        <taxon>Pseudomonadati</taxon>
        <taxon>Pseudomonadota</taxon>
        <taxon>Alphaproteobacteria</taxon>
        <taxon>Hyphomicrobiales</taxon>
        <taxon>Xanthobacteraceae</taxon>
        <taxon>Xanthobacter</taxon>
    </lineage>
</organism>
<feature type="transmembrane region" description="Helical" evidence="6">
    <location>
        <begin position="295"/>
        <end position="320"/>
    </location>
</feature>
<dbReference type="EMBL" id="RCTF01000023">
    <property type="protein sequence ID" value="RLP73274.1"/>
    <property type="molecule type" value="Genomic_DNA"/>
</dbReference>
<protein>
    <submittedName>
        <fullName evidence="7">AI-2E family transporter</fullName>
    </submittedName>
</protein>
<dbReference type="AlphaFoldDB" id="A0A3L6ZZN9"/>
<keyword evidence="5 6" id="KW-0472">Membrane</keyword>
<dbReference type="PANTHER" id="PTHR21716">
    <property type="entry name" value="TRANSMEMBRANE PROTEIN"/>
    <property type="match status" value="1"/>
</dbReference>
<feature type="transmembrane region" description="Helical" evidence="6">
    <location>
        <begin position="256"/>
        <end position="275"/>
    </location>
</feature>
<feature type="transmembrane region" description="Helical" evidence="6">
    <location>
        <begin position="137"/>
        <end position="156"/>
    </location>
</feature>
<evidence type="ECO:0000256" key="3">
    <source>
        <dbReference type="ARBA" id="ARBA00022692"/>
    </source>
</evidence>
<dbReference type="Pfam" id="PF01594">
    <property type="entry name" value="AI-2E_transport"/>
    <property type="match status" value="1"/>
</dbReference>
<dbReference type="Proteomes" id="UP000269692">
    <property type="component" value="Unassembled WGS sequence"/>
</dbReference>
<dbReference type="GO" id="GO:0055085">
    <property type="term" value="P:transmembrane transport"/>
    <property type="evidence" value="ECO:0007669"/>
    <property type="project" value="TreeGrafter"/>
</dbReference>
<accession>A0A3L6ZZN9</accession>
<evidence type="ECO:0000256" key="5">
    <source>
        <dbReference type="ARBA" id="ARBA00023136"/>
    </source>
</evidence>
<dbReference type="PANTHER" id="PTHR21716:SF64">
    <property type="entry name" value="AI-2 TRANSPORT PROTEIN TQSA"/>
    <property type="match status" value="1"/>
</dbReference>
<keyword evidence="8" id="KW-1185">Reference proteome</keyword>
<evidence type="ECO:0000256" key="6">
    <source>
        <dbReference type="SAM" id="Phobius"/>
    </source>
</evidence>
<keyword evidence="3 6" id="KW-0812">Transmembrane</keyword>
<dbReference type="InterPro" id="IPR002549">
    <property type="entry name" value="AI-2E-like"/>
</dbReference>
<feature type="transmembrane region" description="Helical" evidence="6">
    <location>
        <begin position="197"/>
        <end position="224"/>
    </location>
</feature>
<evidence type="ECO:0000256" key="4">
    <source>
        <dbReference type="ARBA" id="ARBA00022989"/>
    </source>
</evidence>
<comment type="caution">
    <text evidence="7">The sequence shown here is derived from an EMBL/GenBank/DDBJ whole genome shotgun (WGS) entry which is preliminary data.</text>
</comment>
<proteinExistence type="inferred from homology"/>
<comment type="subcellular location">
    <subcellularLocation>
        <location evidence="1">Membrane</location>
        <topology evidence="1">Multi-pass membrane protein</topology>
    </subcellularLocation>
</comment>
<sequence>MRGNAMRALVGLAALVVICAALREAQTLIVPVVFAIFVMALAWPLQRRLERVLPKIAAVLATLVVALGVVGAVTSLVVWGLGHVGQWVFANAARFQTLYGQLGIWLEGHGFVLASVMADHFDVRWMLRLFQDISGRLHSLASFLVFTFLYFLLGMLEVDALKSQLLKLRARGRGAYLVAAGAAAAEKLQKYMVVRTFMSLATGFAVWAFTLFSGLELALAWGAIAFALNYIPFIGPFVATLLPTVFALAQFESWEMAAFVFVSLNVIQFLSGSYIEPRIAGKTLAVSPFLVLFSVFFFAFLWGLPGAFIGVPVLIVTLTFCAGHPRSKPVAALLSGKPAEAG</sequence>
<gene>
    <name evidence="7" type="ORF">D9R14_20760</name>
</gene>
<evidence type="ECO:0000313" key="8">
    <source>
        <dbReference type="Proteomes" id="UP000269692"/>
    </source>
</evidence>
<feature type="transmembrane region" description="Helical" evidence="6">
    <location>
        <begin position="29"/>
        <end position="45"/>
    </location>
</feature>
<feature type="transmembrane region" description="Helical" evidence="6">
    <location>
        <begin position="230"/>
        <end position="249"/>
    </location>
</feature>